<evidence type="ECO:0000313" key="3">
    <source>
        <dbReference type="Proteomes" id="UP000775872"/>
    </source>
</evidence>
<feature type="domain" description="Heterokaryon incompatibility" evidence="1">
    <location>
        <begin position="349"/>
        <end position="512"/>
    </location>
</feature>
<keyword evidence="3" id="KW-1185">Reference proteome</keyword>
<organism evidence="2 3">
    <name type="scientific">Clonostachys solani</name>
    <dbReference type="NCBI Taxonomy" id="160281"/>
    <lineage>
        <taxon>Eukaryota</taxon>
        <taxon>Fungi</taxon>
        <taxon>Dikarya</taxon>
        <taxon>Ascomycota</taxon>
        <taxon>Pezizomycotina</taxon>
        <taxon>Sordariomycetes</taxon>
        <taxon>Hypocreomycetidae</taxon>
        <taxon>Hypocreales</taxon>
        <taxon>Bionectriaceae</taxon>
        <taxon>Clonostachys</taxon>
    </lineage>
</organism>
<sequence>MHVLSTLRASIHDAKTVSKSDSGSDKNQLSLAIRDARIPFTSTPSLVDDVCSLLASRTKLCHVCQSFSSQLSSWIRKPTFDELLQWPERNFAKDRLAALSDGYRLLPPERVDPTTPRPSNAFKHHRPARDLLKSAKKCRFCELLKLAIVLDSNRRRGYPYDKTKTPLGEILMQYNRGSGGPDVTNIIEGLQASEDAIYLMVEPYPMGGYIKSGFSKSVLGNIRVIWQKPKRMLTGEAQAVVFTRLISLFAIYFGRADVDRILDSALQPFISTRQPLHNSGSPDAMALIGEWFSGCRSRHGECCRRTVSRQVIPEDELHVMPSRVIDVGLDSPNQDPHLVENEGQTVGQWVALSHCWGKEKNHPLKTTRRTLARHLKGIPLSSMPRTFADAVAVCRSLGLRFLWIDSLCIVQDDEDEWEKESQMMGTVYEHAVLTLAASDAIDSTRGLFLERPYAHIKFPSVQLPLLTAESDSRRQTTLGSYSVGIDWRQEPFMTYLHPHWTPLATRGWCTQELILSRRVVHFLTEGMLWVCRDKAEDENGQMIHGRLTERDWSTEWGKIILEHSQRAFTFEKDRLRSLDGLAKELSKVKNNSCNVGEYFYGTWLADIPEYILWASYRTGKKNPRCPSWSWASCAGPVWLRFRDFDNLRQDDFSQCCKVLGVSSTSGALTIEGKVADISHLILHLMRRNGTKDLMGQNGNATYRQPVIQGYAVGSKGEEPYGWVEFDDDRDALAMSEPIYFVHLANGEYYTPPLIQHWGLILEKENGYDNRYSRVGMCSLWDSKLFADLRASRVEII</sequence>
<comment type="caution">
    <text evidence="2">The sequence shown here is derived from an EMBL/GenBank/DDBJ whole genome shotgun (WGS) entry which is preliminary data.</text>
</comment>
<dbReference type="PANTHER" id="PTHR33112">
    <property type="entry name" value="DOMAIN PROTEIN, PUTATIVE-RELATED"/>
    <property type="match status" value="1"/>
</dbReference>
<dbReference type="Pfam" id="PF06985">
    <property type="entry name" value="HET"/>
    <property type="match status" value="1"/>
</dbReference>
<dbReference type="OrthoDB" id="47007at2759"/>
<reference evidence="2" key="1">
    <citation type="submission" date="2021-10" db="EMBL/GenBank/DDBJ databases">
        <authorList>
            <person name="Piombo E."/>
        </authorList>
    </citation>
    <scope>NUCLEOTIDE SEQUENCE</scope>
</reference>
<proteinExistence type="predicted"/>
<protein>
    <recommendedName>
        <fullName evidence="1">Heterokaryon incompatibility domain-containing protein</fullName>
    </recommendedName>
</protein>
<dbReference type="EMBL" id="CABFOC020000082">
    <property type="protein sequence ID" value="CAH0058360.1"/>
    <property type="molecule type" value="Genomic_DNA"/>
</dbReference>
<gene>
    <name evidence="2" type="ORF">CSOL1703_00008841</name>
</gene>
<accession>A0A9P0ESJ6</accession>
<dbReference type="InterPro" id="IPR010730">
    <property type="entry name" value="HET"/>
</dbReference>
<name>A0A9P0ESJ6_9HYPO</name>
<evidence type="ECO:0000259" key="1">
    <source>
        <dbReference type="Pfam" id="PF06985"/>
    </source>
</evidence>
<dbReference type="PANTHER" id="PTHR33112:SF10">
    <property type="entry name" value="TOL"/>
    <property type="match status" value="1"/>
</dbReference>
<dbReference type="Proteomes" id="UP000775872">
    <property type="component" value="Unassembled WGS sequence"/>
</dbReference>
<dbReference type="AlphaFoldDB" id="A0A9P0ESJ6"/>
<evidence type="ECO:0000313" key="2">
    <source>
        <dbReference type="EMBL" id="CAH0058360.1"/>
    </source>
</evidence>